<evidence type="ECO:0000313" key="2">
    <source>
        <dbReference type="Proteomes" id="UP000664417"/>
    </source>
</evidence>
<accession>A0A8J7QJI6</accession>
<dbReference type="Gene3D" id="3.75.10.10">
    <property type="entry name" value="L-arginine/glycine Amidinotransferase, Chain A"/>
    <property type="match status" value="1"/>
</dbReference>
<keyword evidence="2" id="KW-1185">Reference proteome</keyword>
<evidence type="ECO:0000313" key="1">
    <source>
        <dbReference type="EMBL" id="MBO1321275.1"/>
    </source>
</evidence>
<dbReference type="PIRSF" id="PIRSF028188">
    <property type="entry name" value="Amdntrnsf_FN0238"/>
    <property type="match status" value="1"/>
</dbReference>
<evidence type="ECO:0008006" key="3">
    <source>
        <dbReference type="Google" id="ProtNLM"/>
    </source>
</evidence>
<protein>
    <recommendedName>
        <fullName evidence="3">Amidinotransferase</fullName>
    </recommendedName>
</protein>
<dbReference type="RefSeq" id="WP_207861250.1">
    <property type="nucleotide sequence ID" value="NZ_JAFREP010000023.1"/>
</dbReference>
<proteinExistence type="predicted"/>
<reference evidence="1" key="1">
    <citation type="submission" date="2021-03" db="EMBL/GenBank/DDBJ databases">
        <authorList>
            <person name="Wang G."/>
        </authorList>
    </citation>
    <scope>NUCLEOTIDE SEQUENCE</scope>
    <source>
        <strain evidence="1">KCTC 12899</strain>
    </source>
</reference>
<sequence length="325" mass="36883">MVGVPLNTARLADTILMVRPFDFDFNEETGRDNEFQNRPLADLNNVNAQAMNEFENMVIRLRAEGIRVLVLEKSANSWIKTPDAVFPNNWFSTEHDGTIVAYPMLAENRRAERRFEDVEQLLEDNGFYIRNLINVGRFTEKKYILEGTGSMVIDHSNEVVYAAESQRCHPLQFNNFINLRRYREGVLFKTASSNGLPVYHTNVMMSIGDGFAVICSECIVDPSERGRVVDKLAENHEIIDISMFQMERHFCGNILQVRNPLNQNLIVMSQNAYNGFTDLQKARLEAYGKLVPVKIDTIETVGGGSARCMMAEIFSPNVGEQQIAS</sequence>
<dbReference type="NCBIfam" id="NF046062">
    <property type="entry name" value="citrull_CtlX"/>
    <property type="match status" value="1"/>
</dbReference>
<organism evidence="1 2">
    <name type="scientific">Acanthopleuribacter pedis</name>
    <dbReference type="NCBI Taxonomy" id="442870"/>
    <lineage>
        <taxon>Bacteria</taxon>
        <taxon>Pseudomonadati</taxon>
        <taxon>Acidobacteriota</taxon>
        <taxon>Holophagae</taxon>
        <taxon>Acanthopleuribacterales</taxon>
        <taxon>Acanthopleuribacteraceae</taxon>
        <taxon>Acanthopleuribacter</taxon>
    </lineage>
</organism>
<gene>
    <name evidence="1" type="ORF">J3U88_22535</name>
</gene>
<name>A0A8J7QJI6_9BACT</name>
<dbReference type="PANTHER" id="PTHR43224:SF1">
    <property type="entry name" value="AMIDINOTRANSFERASE"/>
    <property type="match status" value="1"/>
</dbReference>
<dbReference type="Proteomes" id="UP000664417">
    <property type="component" value="Unassembled WGS sequence"/>
</dbReference>
<dbReference type="AlphaFoldDB" id="A0A8J7QJI6"/>
<dbReference type="Pfam" id="PF19420">
    <property type="entry name" value="DDAH_eukar"/>
    <property type="match status" value="1"/>
</dbReference>
<dbReference type="InterPro" id="IPR014541">
    <property type="entry name" value="Amdntrnsf_FN0238"/>
</dbReference>
<dbReference type="EMBL" id="JAFREP010000023">
    <property type="protein sequence ID" value="MBO1321275.1"/>
    <property type="molecule type" value="Genomic_DNA"/>
</dbReference>
<dbReference type="SUPFAM" id="SSF55909">
    <property type="entry name" value="Pentein"/>
    <property type="match status" value="1"/>
</dbReference>
<comment type="caution">
    <text evidence="1">The sequence shown here is derived from an EMBL/GenBank/DDBJ whole genome shotgun (WGS) entry which is preliminary data.</text>
</comment>
<dbReference type="PANTHER" id="PTHR43224">
    <property type="entry name" value="AMIDINOTRANSFERASE"/>
    <property type="match status" value="1"/>
</dbReference>